<dbReference type="KEGG" id="aer:AERYTH_04390"/>
<evidence type="ECO:0000256" key="11">
    <source>
        <dbReference type="ARBA" id="ARBA00023049"/>
    </source>
</evidence>
<dbReference type="InterPro" id="IPR050344">
    <property type="entry name" value="Peptidase_M1_aminopeptidases"/>
</dbReference>
<dbReference type="RefSeq" id="WP_067861329.1">
    <property type="nucleotide sequence ID" value="NZ_CP011502.1"/>
</dbReference>
<evidence type="ECO:0000259" key="16">
    <source>
        <dbReference type="Pfam" id="PF17900"/>
    </source>
</evidence>
<keyword evidence="6 17" id="KW-0031">Aminopeptidase</keyword>
<evidence type="ECO:0000256" key="3">
    <source>
        <dbReference type="ARBA" id="ARBA00010136"/>
    </source>
</evidence>
<dbReference type="PATRIC" id="fig|2041.4.peg.917"/>
<dbReference type="GO" id="GO:0005615">
    <property type="term" value="C:extracellular space"/>
    <property type="evidence" value="ECO:0007669"/>
    <property type="project" value="TreeGrafter"/>
</dbReference>
<dbReference type="InterPro" id="IPR014782">
    <property type="entry name" value="Peptidase_M1_dom"/>
</dbReference>
<gene>
    <name evidence="17" type="ORF">AERYTH_04390</name>
</gene>
<dbReference type="EC" id="3.4.11.2" evidence="4"/>
<dbReference type="OrthoDB" id="3885507at2"/>
<dbReference type="FunFam" id="2.60.40.1730:FF:000010">
    <property type="entry name" value="Putative aminopeptidase N"/>
    <property type="match status" value="1"/>
</dbReference>
<dbReference type="PANTHER" id="PTHR11533:SF174">
    <property type="entry name" value="PUROMYCIN-SENSITIVE AMINOPEPTIDASE-RELATED"/>
    <property type="match status" value="1"/>
</dbReference>
<dbReference type="GO" id="GO:0043171">
    <property type="term" value="P:peptide catabolic process"/>
    <property type="evidence" value="ECO:0007669"/>
    <property type="project" value="TreeGrafter"/>
</dbReference>
<dbReference type="Gene3D" id="1.10.390.10">
    <property type="entry name" value="Neutral Protease Domain 2"/>
    <property type="match status" value="1"/>
</dbReference>
<dbReference type="GO" id="GO:0070006">
    <property type="term" value="F:metalloaminopeptidase activity"/>
    <property type="evidence" value="ECO:0007669"/>
    <property type="project" value="TreeGrafter"/>
</dbReference>
<proteinExistence type="inferred from homology"/>
<dbReference type="PRINTS" id="PR00756">
    <property type="entry name" value="ALADIPTASE"/>
</dbReference>
<dbReference type="InterPro" id="IPR027268">
    <property type="entry name" value="Peptidase_M4/M1_CTD_sf"/>
</dbReference>
<evidence type="ECO:0000256" key="5">
    <source>
        <dbReference type="ARBA" id="ARBA00015611"/>
    </source>
</evidence>
<evidence type="ECO:0000256" key="2">
    <source>
        <dbReference type="ARBA" id="ARBA00001947"/>
    </source>
</evidence>
<dbReference type="Pfam" id="PF17900">
    <property type="entry name" value="Peptidase_M1_N"/>
    <property type="match status" value="1"/>
</dbReference>
<dbReference type="GO" id="GO:0005737">
    <property type="term" value="C:cytoplasm"/>
    <property type="evidence" value="ECO:0007669"/>
    <property type="project" value="TreeGrafter"/>
</dbReference>
<evidence type="ECO:0000313" key="18">
    <source>
        <dbReference type="Proteomes" id="UP000067689"/>
    </source>
</evidence>
<dbReference type="InterPro" id="IPR001930">
    <property type="entry name" value="Peptidase_M1"/>
</dbReference>
<dbReference type="STRING" id="2041.AERYTH_04390"/>
<keyword evidence="18" id="KW-1185">Reference proteome</keyword>
<dbReference type="SUPFAM" id="SSF63737">
    <property type="entry name" value="Leukotriene A4 hydrolase N-terminal domain"/>
    <property type="match status" value="1"/>
</dbReference>
<evidence type="ECO:0000256" key="4">
    <source>
        <dbReference type="ARBA" id="ARBA00012564"/>
    </source>
</evidence>
<dbReference type="Pfam" id="PF01433">
    <property type="entry name" value="Peptidase_M1"/>
    <property type="match status" value="1"/>
</dbReference>
<dbReference type="GO" id="GO:0008270">
    <property type="term" value="F:zinc ion binding"/>
    <property type="evidence" value="ECO:0007669"/>
    <property type="project" value="InterPro"/>
</dbReference>
<name>A0A0U3TEN5_9ACTN</name>
<evidence type="ECO:0000256" key="7">
    <source>
        <dbReference type="ARBA" id="ARBA00022670"/>
    </source>
</evidence>
<evidence type="ECO:0000259" key="15">
    <source>
        <dbReference type="Pfam" id="PF11838"/>
    </source>
</evidence>
<evidence type="ECO:0000256" key="10">
    <source>
        <dbReference type="ARBA" id="ARBA00022833"/>
    </source>
</evidence>
<dbReference type="Pfam" id="PF11838">
    <property type="entry name" value="ERAP1_C"/>
    <property type="match status" value="1"/>
</dbReference>
<evidence type="ECO:0000256" key="8">
    <source>
        <dbReference type="ARBA" id="ARBA00022723"/>
    </source>
</evidence>
<dbReference type="NCBIfam" id="TIGR02412">
    <property type="entry name" value="pepN_strep_liv"/>
    <property type="match status" value="1"/>
</dbReference>
<comment type="similarity">
    <text evidence="3">Belongs to the peptidase M1 family.</text>
</comment>
<sequence>MPGTNLTREEATERASIVSTDHYVVELDLTQGTERFGSVTTVRFGAVPGSSTFADLVGGEIASITLNGTSLDPATYADSRIPLPDLQAENELRVEATCAYSHSGEGLHRFVDPADERVYLYTQFEVPDARRVFTTFEQPDLKATFDFRVTAPSHWAVVSNAPVAETVEGDGGVSTRVFETTKTMSTYITALVAGEYHGVTDVYSGEYGDIPLGVWCRQSLVEHLDADDILLVTKQGFAFFENAFQMAYPFVKYDQLFVPEYNMGAMENAGCVTFRDEMIFRSRQTVAAYEQRANTILHEMAHMWFGDLVTMKWWDDLWLNESFAEFAAHHSSVEATRFTDAWTGFTNNRKNWAYRQDQLPSTHPIAADNYDLHAVEANFDGITYAKGASSLKQLVAWVGVEDFFAGLRAYFTKHAYGNTTLQDLLTELEAASGRELASWAEEWLQTSGVNTLRADAEVGDDGTFTSFAVEQTAIEAYPTLRRHRIAIGLYDVVDGRLVRTERVETDVRGERTEVPELAGLRRPALVLLNDDDLTYAKIRLDEQSFASLVEHDMAFEESLPRALCWGSAWDMTRDAELSSTDFVSLVLAGIGSESDLTAVSSLLRQGQSAVNLYTSDEKRPELAERWEAGVRALAEAAEPGSDHQLAFVRGYASAATSPEPLRGLLEDGLPGLDVDTDLRWTLVTALARLGAADEAEIAAELERDQTISGRERAAAARAVRPSSEAKEAAWQAAVVDTSTPNETRRQTASAFQVSGQADVLEPFVQRYLEMADTVIEDKGVWIGQVALVYLFPLANPTQATLDAVDAWLGSTDAPAAAKRYVSEGRDDLARALRARAAS</sequence>
<evidence type="ECO:0000259" key="14">
    <source>
        <dbReference type="Pfam" id="PF01433"/>
    </source>
</evidence>
<dbReference type="PANTHER" id="PTHR11533">
    <property type="entry name" value="PROTEASE M1 ZINC METALLOPROTEASE"/>
    <property type="match status" value="1"/>
</dbReference>
<dbReference type="Gene3D" id="2.60.40.1730">
    <property type="entry name" value="tricorn interacting facor f3 domain"/>
    <property type="match status" value="1"/>
</dbReference>
<dbReference type="EMBL" id="CP011502">
    <property type="protein sequence ID" value="ALX03991.1"/>
    <property type="molecule type" value="Genomic_DNA"/>
</dbReference>
<dbReference type="CDD" id="cd09602">
    <property type="entry name" value="M1_APN"/>
    <property type="match status" value="1"/>
</dbReference>
<reference evidence="17 18" key="1">
    <citation type="journal article" date="1991" name="Int. J. Syst. Bacteriol.">
        <title>Description of the erythromycin-producing bacterium Arthrobacter sp. strain NRRL B-3381 as Aeromicrobium erythreum gen. nov., sp. nov.</title>
        <authorList>
            <person name="Miller E.S."/>
            <person name="Woese C.R."/>
            <person name="Brenner S."/>
        </authorList>
    </citation>
    <scope>NUCLEOTIDE SEQUENCE [LARGE SCALE GENOMIC DNA]</scope>
    <source>
        <strain evidence="17 18">AR18</strain>
    </source>
</reference>
<dbReference type="FunFam" id="1.10.390.10:FF:000004">
    <property type="entry name" value="Aminopeptidase N"/>
    <property type="match status" value="1"/>
</dbReference>
<keyword evidence="9" id="KW-0378">Hydrolase</keyword>
<comment type="cofactor">
    <cofactor evidence="2">
        <name>Zn(2+)</name>
        <dbReference type="ChEBI" id="CHEBI:29105"/>
    </cofactor>
</comment>
<keyword evidence="7" id="KW-0645">Protease</keyword>
<dbReference type="GO" id="GO:0016020">
    <property type="term" value="C:membrane"/>
    <property type="evidence" value="ECO:0007669"/>
    <property type="project" value="TreeGrafter"/>
</dbReference>
<accession>A0A0U3TEN5</accession>
<dbReference type="SUPFAM" id="SSF55486">
    <property type="entry name" value="Metalloproteases ('zincins'), catalytic domain"/>
    <property type="match status" value="1"/>
</dbReference>
<feature type="domain" description="Aminopeptidase N-like N-terminal" evidence="16">
    <location>
        <begin position="89"/>
        <end position="188"/>
    </location>
</feature>
<organism evidence="17 18">
    <name type="scientific">Aeromicrobium erythreum</name>
    <dbReference type="NCBI Taxonomy" id="2041"/>
    <lineage>
        <taxon>Bacteria</taxon>
        <taxon>Bacillati</taxon>
        <taxon>Actinomycetota</taxon>
        <taxon>Actinomycetes</taxon>
        <taxon>Propionibacteriales</taxon>
        <taxon>Nocardioidaceae</taxon>
        <taxon>Aeromicrobium</taxon>
    </lineage>
</organism>
<dbReference type="Proteomes" id="UP000067689">
    <property type="component" value="Chromosome"/>
</dbReference>
<evidence type="ECO:0000313" key="17">
    <source>
        <dbReference type="EMBL" id="ALX03991.1"/>
    </source>
</evidence>
<dbReference type="GO" id="GO:0006508">
    <property type="term" value="P:proteolysis"/>
    <property type="evidence" value="ECO:0007669"/>
    <property type="project" value="UniProtKB-KW"/>
</dbReference>
<dbReference type="InterPro" id="IPR012778">
    <property type="entry name" value="Pept_M1_aminopeptidase"/>
</dbReference>
<dbReference type="AlphaFoldDB" id="A0A0U3TEN5"/>
<evidence type="ECO:0000256" key="13">
    <source>
        <dbReference type="ARBA" id="ARBA00031533"/>
    </source>
</evidence>
<keyword evidence="8" id="KW-0479">Metal-binding</keyword>
<dbReference type="GO" id="GO:0042277">
    <property type="term" value="F:peptide binding"/>
    <property type="evidence" value="ECO:0007669"/>
    <property type="project" value="TreeGrafter"/>
</dbReference>
<keyword evidence="10" id="KW-0862">Zinc</keyword>
<feature type="domain" description="ERAP1-like C-terminal" evidence="15">
    <location>
        <begin position="525"/>
        <end position="829"/>
    </location>
</feature>
<evidence type="ECO:0000256" key="12">
    <source>
        <dbReference type="ARBA" id="ARBA00029811"/>
    </source>
</evidence>
<evidence type="ECO:0000256" key="1">
    <source>
        <dbReference type="ARBA" id="ARBA00000098"/>
    </source>
</evidence>
<evidence type="ECO:0000256" key="9">
    <source>
        <dbReference type="ARBA" id="ARBA00022801"/>
    </source>
</evidence>
<evidence type="ECO:0000256" key="6">
    <source>
        <dbReference type="ARBA" id="ARBA00022438"/>
    </source>
</evidence>
<dbReference type="GO" id="GO:0016285">
    <property type="term" value="F:alanyl aminopeptidase activity"/>
    <property type="evidence" value="ECO:0007669"/>
    <property type="project" value="UniProtKB-EC"/>
</dbReference>
<dbReference type="InterPro" id="IPR024571">
    <property type="entry name" value="ERAP1-like_C_dom"/>
</dbReference>
<dbReference type="InterPro" id="IPR042097">
    <property type="entry name" value="Aminopeptidase_N-like_N_sf"/>
</dbReference>
<keyword evidence="11" id="KW-0482">Metalloprotease</keyword>
<protein>
    <recommendedName>
        <fullName evidence="5">Aminopeptidase N</fullName>
        <ecNumber evidence="4">3.4.11.2</ecNumber>
    </recommendedName>
    <alternativeName>
        <fullName evidence="12">Alanine aminopeptidase</fullName>
    </alternativeName>
    <alternativeName>
        <fullName evidence="13">Lysyl aminopeptidase</fullName>
    </alternativeName>
</protein>
<feature type="domain" description="Peptidase M1 membrane alanine aminopeptidase" evidence="14">
    <location>
        <begin position="233"/>
        <end position="443"/>
    </location>
</feature>
<comment type="catalytic activity">
    <reaction evidence="1">
        <text>Release of an N-terminal amino acid, Xaa-|-Yaa- from a peptide, amide or arylamide. Xaa is preferably Ala, but may be most amino acids including Pro (slow action). When a terminal hydrophobic residue is followed by a prolyl residue, the two may be released as an intact Xaa-Pro dipeptide.</text>
        <dbReference type="EC" id="3.4.11.2"/>
    </reaction>
</comment>
<dbReference type="InterPro" id="IPR045357">
    <property type="entry name" value="Aminopeptidase_N-like_N"/>
</dbReference>